<dbReference type="RefSeq" id="WP_416206243.1">
    <property type="nucleotide sequence ID" value="NZ_JBBKTX010000014.1"/>
</dbReference>
<evidence type="ECO:0000313" key="2">
    <source>
        <dbReference type="Proteomes" id="UP001620597"/>
    </source>
</evidence>
<reference evidence="1 2" key="1">
    <citation type="submission" date="2024-03" db="EMBL/GenBank/DDBJ databases">
        <title>High-quality draft genome sequence of Oceanobacter sp. wDCs-4.</title>
        <authorList>
            <person name="Dong C."/>
        </authorList>
    </citation>
    <scope>NUCLEOTIDE SEQUENCE [LARGE SCALE GENOMIC DNA]</scope>
    <source>
        <strain evidence="2">wDCs-4</strain>
    </source>
</reference>
<proteinExistence type="predicted"/>
<accession>A0ABW8NJT5</accession>
<dbReference type="Proteomes" id="UP001620597">
    <property type="component" value="Unassembled WGS sequence"/>
</dbReference>
<evidence type="ECO:0000313" key="1">
    <source>
        <dbReference type="EMBL" id="MFK4753166.1"/>
    </source>
</evidence>
<keyword evidence="2" id="KW-1185">Reference proteome</keyword>
<organism evidence="1 2">
    <name type="scientific">Oceanobacter antarcticus</name>
    <dbReference type="NCBI Taxonomy" id="3133425"/>
    <lineage>
        <taxon>Bacteria</taxon>
        <taxon>Pseudomonadati</taxon>
        <taxon>Pseudomonadota</taxon>
        <taxon>Gammaproteobacteria</taxon>
        <taxon>Oceanospirillales</taxon>
        <taxon>Oceanospirillaceae</taxon>
        <taxon>Oceanobacter</taxon>
    </lineage>
</organism>
<name>A0ABW8NJT5_9GAMM</name>
<dbReference type="EMBL" id="JBBKTX010000014">
    <property type="protein sequence ID" value="MFK4753166.1"/>
    <property type="molecule type" value="Genomic_DNA"/>
</dbReference>
<comment type="caution">
    <text evidence="1">The sequence shown here is derived from an EMBL/GenBank/DDBJ whole genome shotgun (WGS) entry which is preliminary data.</text>
</comment>
<protein>
    <submittedName>
        <fullName evidence="1">Uncharacterized protein</fullName>
    </submittedName>
</protein>
<gene>
    <name evidence="1" type="ORF">WG929_12155</name>
</gene>
<sequence length="219" mass="25010">MNINTKRRAVYTVLSEVLDGDELWDVMWRWEEGYAQKSQYELNGFFNDCRDLHAIASNRSQLYRDLIGLLMRGTSGLKADPISQMEAYRQRNGILDNPVPLNTHEWMPCFSAVVQELMLQVPAAQVQQVRMQAEEQAQQRGVTPDLVYAFSMLALGKSSTNLLSPDFGELKTLLNLVYVAMCEQLGPVATDRMLSQAIERARKKFKGVDARLLLQHRTR</sequence>